<evidence type="ECO:0000256" key="4">
    <source>
        <dbReference type="ARBA" id="ARBA00023143"/>
    </source>
</evidence>
<name>R1CLX5_9FIRM</name>
<proteinExistence type="inferred from homology"/>
<evidence type="ECO:0000259" key="6">
    <source>
        <dbReference type="Pfam" id="PF00460"/>
    </source>
</evidence>
<dbReference type="GO" id="GO:0071978">
    <property type="term" value="P:bacterial-type flagellum-dependent swarming motility"/>
    <property type="evidence" value="ECO:0007669"/>
    <property type="project" value="TreeGrafter"/>
</dbReference>
<evidence type="ECO:0000256" key="1">
    <source>
        <dbReference type="ARBA" id="ARBA00004117"/>
    </source>
</evidence>
<evidence type="ECO:0000313" key="11">
    <source>
        <dbReference type="Proteomes" id="UP000013378"/>
    </source>
</evidence>
<feature type="domain" description="Flagellar basal body rod protein N-terminal" evidence="6">
    <location>
        <begin position="5"/>
        <end position="35"/>
    </location>
</feature>
<dbReference type="PANTHER" id="PTHR30435">
    <property type="entry name" value="FLAGELLAR PROTEIN"/>
    <property type="match status" value="1"/>
</dbReference>
<sequence>MMRSMYSGVSGLRVHQTKMDVIGNNIANVNTVGYKKGQVTFQEALSQVIRGAGAPQGGKGGTNPQQLGLGLKLGAINTVHTKGATQRTDNPTDLMIDGEGFFIVSDDKNAENRYYTRAGNFTFDVDGNLVTADGYRLLGKFIGDSRYADALGIDSSKDLDGIKLNKSIVAPATASCQVELRGNLDSSTADGDTYTTDTIVKDSLGNSYKVEIVFEKTATSDEWQVSGTGVTVTDVSTNQPVSGISLSTDPVPLKFTADGKLDIGSSEEIIDIDFSGANIGGTPLSTYFGKGTDELTIDFSKLTQFANESDAKAFDVEVDGQIGRSSGSLTGFTIDASGKVIASFSNGMKEELWQIKLAKFDNSAGLEKMGSNLFTNTPNSGEPQIGMPGNSGLGAINPGTLEMSNVDLSMEFTEMIVTQRGFQANSRVITTTDEMLQELTNLKR</sequence>
<evidence type="ECO:0000256" key="3">
    <source>
        <dbReference type="ARBA" id="ARBA00019015"/>
    </source>
</evidence>
<dbReference type="AlphaFoldDB" id="R1CLX5"/>
<accession>R1CLX5</accession>
<evidence type="ECO:0000256" key="5">
    <source>
        <dbReference type="RuleBase" id="RU362116"/>
    </source>
</evidence>
<comment type="subcellular location">
    <subcellularLocation>
        <location evidence="1 5">Bacterial flagellum basal body</location>
    </subcellularLocation>
</comment>
<dbReference type="GO" id="GO:0009425">
    <property type="term" value="C:bacterial-type flagellum basal body"/>
    <property type="evidence" value="ECO:0007669"/>
    <property type="project" value="UniProtKB-SubCell"/>
</dbReference>
<comment type="similarity">
    <text evidence="2 5">Belongs to the flagella basal body rod proteins family.</text>
</comment>
<dbReference type="InterPro" id="IPR020013">
    <property type="entry name" value="Flagellar_FlgE/F/G"/>
</dbReference>
<evidence type="ECO:0000259" key="8">
    <source>
        <dbReference type="Pfam" id="PF07559"/>
    </source>
</evidence>
<reference evidence="10 11" key="1">
    <citation type="journal article" date="2015" name="Geomicrobiol. J.">
        <title>Caldisalinibacter kiritimatiensis gen. nov., sp. nov., a moderately thermohalophilic thiosulfate-reducing bacterium from a hypersaline microbial mat.</title>
        <authorList>
            <person name="Ben Hania W."/>
            <person name="Joseph M."/>
            <person name="Fiebig A."/>
            <person name="Bunk B."/>
            <person name="Klenk H.-P."/>
            <person name="Fardeau M.-L."/>
            <person name="Spring S."/>
        </authorList>
    </citation>
    <scope>NUCLEOTIDE SEQUENCE [LARGE SCALE GENOMIC DNA]</scope>
    <source>
        <strain evidence="10 11">L21-TH-D2</strain>
    </source>
</reference>
<dbReference type="InterPro" id="IPR037058">
    <property type="entry name" value="Falgellar_hook_FlgE_sf"/>
</dbReference>
<comment type="function">
    <text evidence="5">A flexible structure which links the flagellar filament to the drive apparatus in the basal body.</text>
</comment>
<keyword evidence="10" id="KW-0969">Cilium</keyword>
<dbReference type="eggNOG" id="COG1749">
    <property type="taxonomic scope" value="Bacteria"/>
</dbReference>
<dbReference type="NCBIfam" id="TIGR03506">
    <property type="entry name" value="FlgEFG_subfam"/>
    <property type="match status" value="1"/>
</dbReference>
<dbReference type="InterPro" id="IPR011491">
    <property type="entry name" value="FlgE_D2"/>
</dbReference>
<comment type="caution">
    <text evidence="10">The sequence shown here is derived from an EMBL/GenBank/DDBJ whole genome shotgun (WGS) entry which is preliminary data.</text>
</comment>
<dbReference type="RefSeq" id="WP_006316221.1">
    <property type="nucleotide sequence ID" value="NZ_ARZA01000250.1"/>
</dbReference>
<dbReference type="InterPro" id="IPR010930">
    <property type="entry name" value="Flg_bb/hook_C_dom"/>
</dbReference>
<dbReference type="OrthoDB" id="9804559at2"/>
<dbReference type="STRING" id="1304284.L21TH_2240"/>
<dbReference type="Proteomes" id="UP000013378">
    <property type="component" value="Unassembled WGS sequence"/>
</dbReference>
<dbReference type="InterPro" id="IPR053967">
    <property type="entry name" value="LlgE_F_G-like_D1"/>
</dbReference>
<keyword evidence="11" id="KW-1185">Reference proteome</keyword>
<evidence type="ECO:0000256" key="2">
    <source>
        <dbReference type="ARBA" id="ARBA00009677"/>
    </source>
</evidence>
<keyword evidence="10" id="KW-0282">Flagellum</keyword>
<dbReference type="Gene3D" id="2.60.98.20">
    <property type="entry name" value="Flagellar hook protein FlgE"/>
    <property type="match status" value="1"/>
</dbReference>
<dbReference type="Pfam" id="PF07559">
    <property type="entry name" value="FlgE_D2"/>
    <property type="match status" value="1"/>
</dbReference>
<keyword evidence="4 5" id="KW-0975">Bacterial flagellum</keyword>
<dbReference type="GO" id="GO:0005829">
    <property type="term" value="C:cytosol"/>
    <property type="evidence" value="ECO:0007669"/>
    <property type="project" value="TreeGrafter"/>
</dbReference>
<gene>
    <name evidence="10" type="ORF">L21TH_2240</name>
</gene>
<keyword evidence="10" id="KW-0966">Cell projection</keyword>
<dbReference type="SUPFAM" id="SSF117143">
    <property type="entry name" value="Flagellar hook protein flgE"/>
    <property type="match status" value="1"/>
</dbReference>
<feature type="domain" description="Flagellar hook protein FlgE D2" evidence="8">
    <location>
        <begin position="183"/>
        <end position="314"/>
    </location>
</feature>
<evidence type="ECO:0000259" key="9">
    <source>
        <dbReference type="Pfam" id="PF22692"/>
    </source>
</evidence>
<dbReference type="PATRIC" id="fig|1304284.3.peg.2191"/>
<dbReference type="Pfam" id="PF00460">
    <property type="entry name" value="Flg_bb_rod"/>
    <property type="match status" value="1"/>
</dbReference>
<evidence type="ECO:0000313" key="10">
    <source>
        <dbReference type="EMBL" id="EOC99710.1"/>
    </source>
</evidence>
<dbReference type="PANTHER" id="PTHR30435:SF1">
    <property type="entry name" value="FLAGELLAR HOOK PROTEIN FLGE"/>
    <property type="match status" value="1"/>
</dbReference>
<feature type="domain" description="Flagellar basal-body/hook protein C-terminal" evidence="7">
    <location>
        <begin position="398"/>
        <end position="442"/>
    </location>
</feature>
<protein>
    <recommendedName>
        <fullName evidence="3 5">Flagellar hook protein FlgE</fullName>
    </recommendedName>
</protein>
<organism evidence="10 11">
    <name type="scientific">Caldisalinibacter kiritimatiensis</name>
    <dbReference type="NCBI Taxonomy" id="1304284"/>
    <lineage>
        <taxon>Bacteria</taxon>
        <taxon>Bacillati</taxon>
        <taxon>Bacillota</taxon>
        <taxon>Tissierellia</taxon>
        <taxon>Tissierellales</taxon>
        <taxon>Thermohalobacteraceae</taxon>
        <taxon>Caldisalinibacter</taxon>
    </lineage>
</organism>
<dbReference type="InterPro" id="IPR037925">
    <property type="entry name" value="FlgE/F/G-like"/>
</dbReference>
<evidence type="ECO:0000259" key="7">
    <source>
        <dbReference type="Pfam" id="PF06429"/>
    </source>
</evidence>
<dbReference type="Pfam" id="PF06429">
    <property type="entry name" value="Flg_bbr_C"/>
    <property type="match status" value="1"/>
</dbReference>
<dbReference type="Pfam" id="PF22692">
    <property type="entry name" value="LlgE_F_G_D1"/>
    <property type="match status" value="1"/>
</dbReference>
<feature type="domain" description="Flagellar hook protein FlgE/F/G-like D1" evidence="9">
    <location>
        <begin position="95"/>
        <end position="152"/>
    </location>
</feature>
<dbReference type="InterPro" id="IPR001444">
    <property type="entry name" value="Flag_bb_rod_N"/>
</dbReference>
<dbReference type="EMBL" id="ARZA01000250">
    <property type="protein sequence ID" value="EOC99710.1"/>
    <property type="molecule type" value="Genomic_DNA"/>
</dbReference>
<dbReference type="GO" id="GO:0009424">
    <property type="term" value="C:bacterial-type flagellum hook"/>
    <property type="evidence" value="ECO:0007669"/>
    <property type="project" value="TreeGrafter"/>
</dbReference>